<organism evidence="2 3">
    <name type="scientific">Vigna radiata var. radiata</name>
    <name type="common">Mung bean</name>
    <name type="synonym">Phaseolus aureus</name>
    <dbReference type="NCBI Taxonomy" id="3916"/>
    <lineage>
        <taxon>Eukaryota</taxon>
        <taxon>Viridiplantae</taxon>
        <taxon>Streptophyta</taxon>
        <taxon>Embryophyta</taxon>
        <taxon>Tracheophyta</taxon>
        <taxon>Spermatophyta</taxon>
        <taxon>Magnoliopsida</taxon>
        <taxon>eudicotyledons</taxon>
        <taxon>Gunneridae</taxon>
        <taxon>Pentapetalae</taxon>
        <taxon>rosids</taxon>
        <taxon>fabids</taxon>
        <taxon>Fabales</taxon>
        <taxon>Fabaceae</taxon>
        <taxon>Papilionoideae</taxon>
        <taxon>50 kb inversion clade</taxon>
        <taxon>NPAAA clade</taxon>
        <taxon>indigoferoid/millettioid clade</taxon>
        <taxon>Phaseoleae</taxon>
        <taxon>Vigna</taxon>
    </lineage>
</organism>
<protein>
    <submittedName>
        <fullName evidence="3">Uncharacterized protein LOC106753487</fullName>
    </submittedName>
</protein>
<keyword evidence="2" id="KW-1185">Reference proteome</keyword>
<dbReference type="OrthoDB" id="1103755at2759"/>
<name>A0A1S3TAJ9_VIGRR</name>
<evidence type="ECO:0000313" key="3">
    <source>
        <dbReference type="RefSeq" id="XP_014490790.1"/>
    </source>
</evidence>
<feature type="compositionally biased region" description="Basic residues" evidence="1">
    <location>
        <begin position="203"/>
        <end position="212"/>
    </location>
</feature>
<dbReference type="KEGG" id="vra:106753487"/>
<dbReference type="GeneID" id="106753487"/>
<dbReference type="AlphaFoldDB" id="A0A1S3TAJ9"/>
<proteinExistence type="predicted"/>
<dbReference type="Proteomes" id="UP000087766">
    <property type="component" value="Unplaced"/>
</dbReference>
<gene>
    <name evidence="3" type="primary">LOC106753487</name>
</gene>
<evidence type="ECO:0000256" key="1">
    <source>
        <dbReference type="SAM" id="MobiDB-lite"/>
    </source>
</evidence>
<dbReference type="RefSeq" id="XP_014490790.1">
    <property type="nucleotide sequence ID" value="XM_014635304.1"/>
</dbReference>
<feature type="region of interest" description="Disordered" evidence="1">
    <location>
        <begin position="195"/>
        <end position="231"/>
    </location>
</feature>
<accession>A0A1S3TAJ9</accession>
<sequence length="231" mass="27691">MIAAAELVNLRQGKDEPLRAFMHRYTEAARRVKGITHEFIIRNLPNCLKPGYVSETLYVELPNTLEELQEKMTKFIKMEDQRNFRRKTDVPTNEHKQERKHPREGDRNQRPPRRDLLAALGPRYDRYTNLTIPRERVFEKALQANIIFIHKRYTPRGVDETKSCRFHDNRGHTTKSCQVLKDEIERLIRAGHLREFVKEEPRQRRRSPKKTRRSPERPQQTTERSRERSRS</sequence>
<evidence type="ECO:0000313" key="2">
    <source>
        <dbReference type="Proteomes" id="UP000087766"/>
    </source>
</evidence>
<reference evidence="3" key="1">
    <citation type="submission" date="2025-08" db="UniProtKB">
        <authorList>
            <consortium name="RefSeq"/>
        </authorList>
    </citation>
    <scope>IDENTIFICATION</scope>
    <source>
        <tissue evidence="3">Leaf</tissue>
    </source>
</reference>
<dbReference type="PANTHER" id="PTHR33223:SF10">
    <property type="entry name" value="AMINOTRANSFERASE-LIKE PLANT MOBILE DOMAIN-CONTAINING PROTEIN"/>
    <property type="match status" value="1"/>
</dbReference>
<feature type="region of interest" description="Disordered" evidence="1">
    <location>
        <begin position="80"/>
        <end position="114"/>
    </location>
</feature>
<dbReference type="PANTHER" id="PTHR33223">
    <property type="entry name" value="CCHC-TYPE DOMAIN-CONTAINING PROTEIN"/>
    <property type="match status" value="1"/>
</dbReference>